<name>A0ABD2QHV4_9PLAT</name>
<evidence type="ECO:0000313" key="2">
    <source>
        <dbReference type="EMBL" id="KAL3319111.1"/>
    </source>
</evidence>
<dbReference type="InterPro" id="IPR037379">
    <property type="entry name" value="WDR74/Nsa1"/>
</dbReference>
<evidence type="ECO:0000313" key="3">
    <source>
        <dbReference type="Proteomes" id="UP001626550"/>
    </source>
</evidence>
<dbReference type="PANTHER" id="PTHR16038">
    <property type="entry name" value="NOP SEVEN ASSOCIATED PROTEIN 1"/>
    <property type="match status" value="1"/>
</dbReference>
<feature type="compositionally biased region" description="Basic residues" evidence="1">
    <location>
        <begin position="440"/>
        <end position="454"/>
    </location>
</feature>
<comment type="caution">
    <text evidence="2">The sequence shown here is derived from an EMBL/GenBank/DDBJ whole genome shotgun (WGS) entry which is preliminary data.</text>
</comment>
<dbReference type="Proteomes" id="UP001626550">
    <property type="component" value="Unassembled WGS sequence"/>
</dbReference>
<dbReference type="AlphaFoldDB" id="A0ABD2QHV4"/>
<evidence type="ECO:0000256" key="1">
    <source>
        <dbReference type="SAM" id="MobiDB-lite"/>
    </source>
</evidence>
<proteinExistence type="predicted"/>
<gene>
    <name evidence="2" type="primary">WDR74</name>
    <name evidence="2" type="ORF">Ciccas_002221</name>
</gene>
<dbReference type="EMBL" id="JBJKFK010000169">
    <property type="protein sequence ID" value="KAL3319111.1"/>
    <property type="molecule type" value="Genomic_DNA"/>
</dbReference>
<dbReference type="PANTHER" id="PTHR16038:SF4">
    <property type="entry name" value="WD REPEAT-CONTAINING PROTEIN 74"/>
    <property type="match status" value="1"/>
</dbReference>
<sequence length="489" mass="54846">MTCEEDSVKIPNLVFFNKNGILKGYDTTSRTLIPLTPVKDQIITSVSWHYPSQYDILFGTKTGGIYNYSLLNQKYERFSNLDDSLSKSSVINVHTKNKHILSVQSCGNFLCSSGQSVSKHLLSGPISVVQYWDNLLATGGQNNNLKLYDIEKPDTCIFSAKNCKNDTLQLAVPVCICSISYVPDYHGKLILVGSLTGEVQLFDIRCGQRKPVLRTQWRCSLKYGKVRVGAGTHGAMITDTQTQRPIRSLAALPLRTSGPCLKALIGNGIGDISILDCRIPRSCVDYDENDPDNNKQIRSMGAKAPDAPLGVRNLQTCLGAVTSVITPDSHNSALNFMSKEAKFLQEPYVMASSLDRFFRVYNKENNRRIAKVYVKIPIDFTLVRDDASFEELNNVQQAEAMEKIREGNLQTKQMLRELKSKTSFSQAKESDEIWTEIERKRKKKPDAKSNKNKKDKIMIVDDETGQEVKGYVDASDDEPCRTAKRRKGK</sequence>
<keyword evidence="3" id="KW-1185">Reference proteome</keyword>
<organism evidence="2 3">
    <name type="scientific">Cichlidogyrus casuarinus</name>
    <dbReference type="NCBI Taxonomy" id="1844966"/>
    <lineage>
        <taxon>Eukaryota</taxon>
        <taxon>Metazoa</taxon>
        <taxon>Spiralia</taxon>
        <taxon>Lophotrochozoa</taxon>
        <taxon>Platyhelminthes</taxon>
        <taxon>Monogenea</taxon>
        <taxon>Monopisthocotylea</taxon>
        <taxon>Dactylogyridea</taxon>
        <taxon>Ancyrocephalidae</taxon>
        <taxon>Cichlidogyrus</taxon>
    </lineage>
</organism>
<protein>
    <submittedName>
        <fullName evidence="2">WD repeat-containing protein 74</fullName>
    </submittedName>
</protein>
<dbReference type="InterPro" id="IPR015943">
    <property type="entry name" value="WD40/YVTN_repeat-like_dom_sf"/>
</dbReference>
<dbReference type="SUPFAM" id="SSF50978">
    <property type="entry name" value="WD40 repeat-like"/>
    <property type="match status" value="1"/>
</dbReference>
<feature type="region of interest" description="Disordered" evidence="1">
    <location>
        <begin position="439"/>
        <end position="489"/>
    </location>
</feature>
<reference evidence="2 3" key="1">
    <citation type="submission" date="2024-11" db="EMBL/GenBank/DDBJ databases">
        <title>Adaptive evolution of stress response genes in parasites aligns with host niche diversity.</title>
        <authorList>
            <person name="Hahn C."/>
            <person name="Resl P."/>
        </authorList>
    </citation>
    <scope>NUCLEOTIDE SEQUENCE [LARGE SCALE GENOMIC DNA]</scope>
    <source>
        <strain evidence="2">EGGRZ-B1_66</strain>
        <tissue evidence="2">Body</tissue>
    </source>
</reference>
<dbReference type="Gene3D" id="2.130.10.10">
    <property type="entry name" value="YVTN repeat-like/Quinoprotein amine dehydrogenase"/>
    <property type="match status" value="1"/>
</dbReference>
<accession>A0ABD2QHV4</accession>
<dbReference type="InterPro" id="IPR036322">
    <property type="entry name" value="WD40_repeat_dom_sf"/>
</dbReference>